<feature type="transmembrane region" description="Helical" evidence="2">
    <location>
        <begin position="170"/>
        <end position="188"/>
    </location>
</feature>
<accession>A0ABZ2ZRC8</accession>
<name>A0ABZ2ZRC8_9MICC</name>
<reference evidence="3 4" key="1">
    <citation type="submission" date="2024-04" db="EMBL/GenBank/DDBJ databases">
        <title>Arthrobacter sp. from Plains bison fecal sample.</title>
        <authorList>
            <person name="Ruzzini A."/>
        </authorList>
    </citation>
    <scope>NUCLEOTIDE SEQUENCE [LARGE SCALE GENOMIC DNA]</scope>
    <source>
        <strain evidence="3 4">EINP1</strain>
    </source>
</reference>
<keyword evidence="2" id="KW-1133">Transmembrane helix</keyword>
<feature type="region of interest" description="Disordered" evidence="1">
    <location>
        <begin position="1"/>
        <end position="130"/>
    </location>
</feature>
<evidence type="ECO:0000313" key="4">
    <source>
        <dbReference type="Proteomes" id="UP001448858"/>
    </source>
</evidence>
<evidence type="ECO:0000313" key="3">
    <source>
        <dbReference type="EMBL" id="WZP14728.1"/>
    </source>
</evidence>
<dbReference type="Proteomes" id="UP001448858">
    <property type="component" value="Chromosome"/>
</dbReference>
<feature type="compositionally biased region" description="Low complexity" evidence="1">
    <location>
        <begin position="64"/>
        <end position="104"/>
    </location>
</feature>
<dbReference type="Pfam" id="PF04977">
    <property type="entry name" value="DivIC"/>
    <property type="match status" value="1"/>
</dbReference>
<keyword evidence="4" id="KW-1185">Reference proteome</keyword>
<dbReference type="EMBL" id="CP151657">
    <property type="protein sequence ID" value="WZP14728.1"/>
    <property type="molecule type" value="Genomic_DNA"/>
</dbReference>
<proteinExistence type="predicted"/>
<dbReference type="InterPro" id="IPR007060">
    <property type="entry name" value="FtsL/DivIC"/>
</dbReference>
<evidence type="ECO:0000256" key="1">
    <source>
        <dbReference type="SAM" id="MobiDB-lite"/>
    </source>
</evidence>
<sequence length="285" mass="29764">MPTRRPKVPKAGSAGDTAAGAAASGSGGTKPVRRQNLPVDPDTISVTKSVDGSRSAPARGKPSATAAPQTPKVTAAPKAKAAPKANTAPKTKAAPKAKAAAKAPAGRKAGNTKAENTKGANTKDGDSSAAAGRFRRRAAAQTFGTVAGATAVDAADDLRPVPAKAFSGRLLVLAMVTLVITVLLAPSVNTYLHQRSDIAALEAEIAAEKETSRNLESELDRWEDPNYIKQQARERIFLVMPGETRYLVKGEHGVENAEQQAQEEAEDLQWVDSLWDSVKRSATAP</sequence>
<evidence type="ECO:0000256" key="2">
    <source>
        <dbReference type="SAM" id="Phobius"/>
    </source>
</evidence>
<keyword evidence="2" id="KW-0472">Membrane</keyword>
<protein>
    <submittedName>
        <fullName evidence="3">Septum formation initiator family protein</fullName>
    </submittedName>
</protein>
<organism evidence="3 4">
    <name type="scientific">Arthrobacter citreus</name>
    <dbReference type="NCBI Taxonomy" id="1670"/>
    <lineage>
        <taxon>Bacteria</taxon>
        <taxon>Bacillati</taxon>
        <taxon>Actinomycetota</taxon>
        <taxon>Actinomycetes</taxon>
        <taxon>Micrococcales</taxon>
        <taxon>Micrococcaceae</taxon>
        <taxon>Arthrobacter</taxon>
    </lineage>
</organism>
<gene>
    <name evidence="3" type="ORF">AAE021_11045</name>
</gene>
<feature type="compositionally biased region" description="Low complexity" evidence="1">
    <location>
        <begin position="11"/>
        <end position="24"/>
    </location>
</feature>
<dbReference type="RefSeq" id="WP_342022384.1">
    <property type="nucleotide sequence ID" value="NZ_CP151657.1"/>
</dbReference>
<keyword evidence="2" id="KW-0812">Transmembrane</keyword>